<organism evidence="2 3">
    <name type="scientific">Pedobacter planticolens</name>
    <dbReference type="NCBI Taxonomy" id="2679964"/>
    <lineage>
        <taxon>Bacteria</taxon>
        <taxon>Pseudomonadati</taxon>
        <taxon>Bacteroidota</taxon>
        <taxon>Sphingobacteriia</taxon>
        <taxon>Sphingobacteriales</taxon>
        <taxon>Sphingobacteriaceae</taxon>
        <taxon>Pedobacter</taxon>
    </lineage>
</organism>
<accession>A0A923IW06</accession>
<dbReference type="AlphaFoldDB" id="A0A923IW06"/>
<proteinExistence type="predicted"/>
<dbReference type="PANTHER" id="PTHR45871">
    <property type="entry name" value="N-ACETYLGLUCOSAMINYL-PHOSPHATIDYLINOSITOL BIOSYNTHETIC PROTEIN"/>
    <property type="match status" value="1"/>
</dbReference>
<dbReference type="SUPFAM" id="SSF53756">
    <property type="entry name" value="UDP-Glycosyltransferase/glycogen phosphorylase"/>
    <property type="match status" value="1"/>
</dbReference>
<gene>
    <name evidence="2" type="ORF">GM921_04055</name>
</gene>
<evidence type="ECO:0000313" key="2">
    <source>
        <dbReference type="EMBL" id="MBB2144642.1"/>
    </source>
</evidence>
<dbReference type="Pfam" id="PF00534">
    <property type="entry name" value="Glycos_transf_1"/>
    <property type="match status" value="1"/>
</dbReference>
<comment type="caution">
    <text evidence="2">The sequence shown here is derived from an EMBL/GenBank/DDBJ whole genome shotgun (WGS) entry which is preliminary data.</text>
</comment>
<name>A0A923IW06_9SPHI</name>
<dbReference type="Gene3D" id="3.40.50.2000">
    <property type="entry name" value="Glycogen Phosphorylase B"/>
    <property type="match status" value="2"/>
</dbReference>
<dbReference type="CDD" id="cd03801">
    <property type="entry name" value="GT4_PimA-like"/>
    <property type="match status" value="1"/>
</dbReference>
<dbReference type="InterPro" id="IPR001296">
    <property type="entry name" value="Glyco_trans_1"/>
</dbReference>
<dbReference type="EMBL" id="WNXD01000001">
    <property type="protein sequence ID" value="MBB2144642.1"/>
    <property type="molecule type" value="Genomic_DNA"/>
</dbReference>
<sequence>MNKPKALVVITPGFPKNEDDTTCLPPIQIALKAFQQADPSLTIIVLSLRYPFSSETYQWNGITVISFGGGNKSKLFRAYTFIQTWVRFKKLHQEFNIVGLLSLWLDRSAFIANLLAKRYRIQHFCWLQGQDAKKGNKFVKLIKPKGLSLIAISDFIADEFYSNYQIMPKHIIPIGINTNRFTNELNERDIDILGVGSLIPLKQYDLFLAVIKQLVVDFPTIRACICGAGPEMNKLEKLIKEWNLSANVSLSDELPHSEVLQLMAKSKILLHTSNYEGFGMVNLEALYAGAKVISFVKPMHQEIENWFHVNSSDEMVTMIKATLSNPDYTYKRIMPFSVSTTATAILQLYAYKANAIS</sequence>
<reference evidence="2" key="1">
    <citation type="submission" date="2019-11" db="EMBL/GenBank/DDBJ databases">
        <title>Description of Pedobacter sp. LMG 31464T.</title>
        <authorList>
            <person name="Carlier A."/>
            <person name="Qi S."/>
            <person name="Vandamme P."/>
        </authorList>
    </citation>
    <scope>NUCLEOTIDE SEQUENCE</scope>
    <source>
        <strain evidence="2">LMG 31464</strain>
    </source>
</reference>
<evidence type="ECO:0000313" key="3">
    <source>
        <dbReference type="Proteomes" id="UP000601055"/>
    </source>
</evidence>
<evidence type="ECO:0000259" key="1">
    <source>
        <dbReference type="Pfam" id="PF00534"/>
    </source>
</evidence>
<keyword evidence="3" id="KW-1185">Reference proteome</keyword>
<feature type="domain" description="Glycosyl transferase family 1" evidence="1">
    <location>
        <begin position="177"/>
        <end position="304"/>
    </location>
</feature>
<dbReference type="GO" id="GO:0016757">
    <property type="term" value="F:glycosyltransferase activity"/>
    <property type="evidence" value="ECO:0007669"/>
    <property type="project" value="InterPro"/>
</dbReference>
<dbReference type="Proteomes" id="UP000601055">
    <property type="component" value="Unassembled WGS sequence"/>
</dbReference>
<dbReference type="PANTHER" id="PTHR45871:SF1">
    <property type="entry name" value="PHOSPHATIDYLINOSITOL N-ACETYLGLUCOSAMINYLTRANSFERASE SUBUNIT A"/>
    <property type="match status" value="1"/>
</dbReference>
<protein>
    <submittedName>
        <fullName evidence="2">Glycosyltransferase</fullName>
    </submittedName>
</protein>
<dbReference type="RefSeq" id="WP_182921326.1">
    <property type="nucleotide sequence ID" value="NZ_WNXD01000001.1"/>
</dbReference>